<proteinExistence type="predicted"/>
<evidence type="ECO:0000313" key="1">
    <source>
        <dbReference type="EMBL" id="KIM39687.1"/>
    </source>
</evidence>
<dbReference type="Proteomes" id="UP000053424">
    <property type="component" value="Unassembled WGS sequence"/>
</dbReference>
<dbReference type="OrthoDB" id="2885124at2759"/>
<accession>A0A0C2YF74</accession>
<dbReference type="EMBL" id="KN831785">
    <property type="protein sequence ID" value="KIM39687.1"/>
    <property type="molecule type" value="Genomic_DNA"/>
</dbReference>
<name>A0A0C2YF74_HEBCY</name>
<dbReference type="HOGENOM" id="CLU_2469339_0_0_1"/>
<reference evidence="1 2" key="1">
    <citation type="submission" date="2014-04" db="EMBL/GenBank/DDBJ databases">
        <authorList>
            <consortium name="DOE Joint Genome Institute"/>
            <person name="Kuo A."/>
            <person name="Gay G."/>
            <person name="Dore J."/>
            <person name="Kohler A."/>
            <person name="Nagy L.G."/>
            <person name="Floudas D."/>
            <person name="Copeland A."/>
            <person name="Barry K.W."/>
            <person name="Cichocki N."/>
            <person name="Veneault-Fourrey C."/>
            <person name="LaButti K."/>
            <person name="Lindquist E.A."/>
            <person name="Lipzen A."/>
            <person name="Lundell T."/>
            <person name="Morin E."/>
            <person name="Murat C."/>
            <person name="Sun H."/>
            <person name="Tunlid A."/>
            <person name="Henrissat B."/>
            <person name="Grigoriev I.V."/>
            <person name="Hibbett D.S."/>
            <person name="Martin F."/>
            <person name="Nordberg H.P."/>
            <person name="Cantor M.N."/>
            <person name="Hua S.X."/>
        </authorList>
    </citation>
    <scope>NUCLEOTIDE SEQUENCE [LARGE SCALE GENOMIC DNA]</scope>
    <source>
        <strain evidence="2">h7</strain>
    </source>
</reference>
<sequence length="88" mass="9716">MVVDIDLNESAVFSFNLALYLRRAFGSPQTQIVQVWHVTLELDHQSHGTSLSATNCPVSLGKVVVTCVISRFLVDLSPLELQDLTMSL</sequence>
<organism evidence="1 2">
    <name type="scientific">Hebeloma cylindrosporum</name>
    <dbReference type="NCBI Taxonomy" id="76867"/>
    <lineage>
        <taxon>Eukaryota</taxon>
        <taxon>Fungi</taxon>
        <taxon>Dikarya</taxon>
        <taxon>Basidiomycota</taxon>
        <taxon>Agaricomycotina</taxon>
        <taxon>Agaricomycetes</taxon>
        <taxon>Agaricomycetidae</taxon>
        <taxon>Agaricales</taxon>
        <taxon>Agaricineae</taxon>
        <taxon>Hymenogastraceae</taxon>
        <taxon>Hebeloma</taxon>
    </lineage>
</organism>
<keyword evidence="2" id="KW-1185">Reference proteome</keyword>
<protein>
    <submittedName>
        <fullName evidence="1">Uncharacterized protein</fullName>
    </submittedName>
</protein>
<reference evidence="2" key="2">
    <citation type="submission" date="2015-01" db="EMBL/GenBank/DDBJ databases">
        <title>Evolutionary Origins and Diversification of the Mycorrhizal Mutualists.</title>
        <authorList>
            <consortium name="DOE Joint Genome Institute"/>
            <consortium name="Mycorrhizal Genomics Consortium"/>
            <person name="Kohler A."/>
            <person name="Kuo A."/>
            <person name="Nagy L.G."/>
            <person name="Floudas D."/>
            <person name="Copeland A."/>
            <person name="Barry K.W."/>
            <person name="Cichocki N."/>
            <person name="Veneault-Fourrey C."/>
            <person name="LaButti K."/>
            <person name="Lindquist E.A."/>
            <person name="Lipzen A."/>
            <person name="Lundell T."/>
            <person name="Morin E."/>
            <person name="Murat C."/>
            <person name="Riley R."/>
            <person name="Ohm R."/>
            <person name="Sun H."/>
            <person name="Tunlid A."/>
            <person name="Henrissat B."/>
            <person name="Grigoriev I.V."/>
            <person name="Hibbett D.S."/>
            <person name="Martin F."/>
        </authorList>
    </citation>
    <scope>NUCLEOTIDE SEQUENCE [LARGE SCALE GENOMIC DNA]</scope>
    <source>
        <strain evidence="2">h7</strain>
    </source>
</reference>
<dbReference type="AlphaFoldDB" id="A0A0C2YF74"/>
<gene>
    <name evidence="1" type="ORF">M413DRAFT_195007</name>
</gene>
<evidence type="ECO:0000313" key="2">
    <source>
        <dbReference type="Proteomes" id="UP000053424"/>
    </source>
</evidence>